<evidence type="ECO:0000313" key="2">
    <source>
        <dbReference type="Proteomes" id="UP000001396"/>
    </source>
</evidence>
<dbReference type="Proteomes" id="UP000001396">
    <property type="component" value="Unassembled WGS sequence"/>
</dbReference>
<dbReference type="EMBL" id="ADBJ01000006">
    <property type="protein sequence ID" value="EFA85573.1"/>
    <property type="molecule type" value="Genomic_DNA"/>
</dbReference>
<evidence type="ECO:0000313" key="1">
    <source>
        <dbReference type="EMBL" id="EFA85573.1"/>
    </source>
</evidence>
<dbReference type="RefSeq" id="XP_020437680.1">
    <property type="nucleotide sequence ID" value="XM_020572365.1"/>
</dbReference>
<dbReference type="AlphaFoldDB" id="D3AZ16"/>
<dbReference type="GeneID" id="31356885"/>
<sequence>MTPEYCQSLYESMANRLNQSAGVERVAIATQKHCCASRQQTDRVDDRLVYGRDDCYDTEQK</sequence>
<reference evidence="1 2" key="1">
    <citation type="journal article" date="2011" name="Genome Res.">
        <title>Phylogeny-wide analysis of social amoeba genomes highlights ancient origins for complex intercellular communication.</title>
        <authorList>
            <person name="Heidel A.J."/>
            <person name="Lawal H.M."/>
            <person name="Felder M."/>
            <person name="Schilde C."/>
            <person name="Helps N.R."/>
            <person name="Tunggal B."/>
            <person name="Rivero F."/>
            <person name="John U."/>
            <person name="Schleicher M."/>
            <person name="Eichinger L."/>
            <person name="Platzer M."/>
            <person name="Noegel A.A."/>
            <person name="Schaap P."/>
            <person name="Gloeckner G."/>
        </authorList>
    </citation>
    <scope>NUCLEOTIDE SEQUENCE [LARGE SCALE GENOMIC DNA]</scope>
    <source>
        <strain evidence="2">ATCC 26659 / Pp 5 / PN500</strain>
    </source>
</reference>
<organism evidence="1 2">
    <name type="scientific">Heterostelium pallidum (strain ATCC 26659 / Pp 5 / PN500)</name>
    <name type="common">Cellular slime mold</name>
    <name type="synonym">Polysphondylium pallidum</name>
    <dbReference type="NCBI Taxonomy" id="670386"/>
    <lineage>
        <taxon>Eukaryota</taxon>
        <taxon>Amoebozoa</taxon>
        <taxon>Evosea</taxon>
        <taxon>Eumycetozoa</taxon>
        <taxon>Dictyostelia</taxon>
        <taxon>Acytosteliales</taxon>
        <taxon>Acytosteliaceae</taxon>
        <taxon>Heterostelium</taxon>
    </lineage>
</organism>
<comment type="caution">
    <text evidence="1">The sequence shown here is derived from an EMBL/GenBank/DDBJ whole genome shotgun (WGS) entry which is preliminary data.</text>
</comment>
<dbReference type="InParanoid" id="D3AZ16"/>
<name>D3AZ16_HETP5</name>
<proteinExistence type="predicted"/>
<protein>
    <submittedName>
        <fullName evidence="1">Uncharacterized protein</fullName>
    </submittedName>
</protein>
<keyword evidence="2" id="KW-1185">Reference proteome</keyword>
<gene>
    <name evidence="1" type="ORF">PPL_01356</name>
</gene>
<accession>D3AZ16</accession>